<name>A0A6N8FEB1_9GAMM</name>
<sequence length="117" mass="12895">MANAENDKQLICTKNGFEWVSKTTANEFYNQLAIEIGIEADAFSDLDPKAPPHHSFSSGHCPLCIFELDAPAIVHSNYLTVQAVVVHHVKISATLFAQSYSTQYLQPEGRAPPTHLV</sequence>
<accession>A0A6N8FEB1</accession>
<gene>
    <name evidence="1" type="ORF">GNP35_12985</name>
</gene>
<comment type="caution">
    <text evidence="1">The sequence shown here is derived from an EMBL/GenBank/DDBJ whole genome shotgun (WGS) entry which is preliminary data.</text>
</comment>
<protein>
    <submittedName>
        <fullName evidence="1">Uncharacterized protein</fullName>
    </submittedName>
</protein>
<organism evidence="1 2">
    <name type="scientific">Psychrosphaera haliotis</name>
    <dbReference type="NCBI Taxonomy" id="555083"/>
    <lineage>
        <taxon>Bacteria</taxon>
        <taxon>Pseudomonadati</taxon>
        <taxon>Pseudomonadota</taxon>
        <taxon>Gammaproteobacteria</taxon>
        <taxon>Alteromonadales</taxon>
        <taxon>Pseudoalteromonadaceae</taxon>
        <taxon>Psychrosphaera</taxon>
    </lineage>
</organism>
<dbReference type="RefSeq" id="WP_155696511.1">
    <property type="nucleotide sequence ID" value="NZ_WOCD01000005.1"/>
</dbReference>
<dbReference type="Proteomes" id="UP000439994">
    <property type="component" value="Unassembled WGS sequence"/>
</dbReference>
<keyword evidence="2" id="KW-1185">Reference proteome</keyword>
<proteinExistence type="predicted"/>
<reference evidence="1 2" key="1">
    <citation type="submission" date="2019-11" db="EMBL/GenBank/DDBJ databases">
        <title>P. haliotis isolates from Z. marina roots.</title>
        <authorList>
            <person name="Cohen M."/>
            <person name="Jospin G."/>
            <person name="Eisen J.A."/>
            <person name="Coil D.A."/>
        </authorList>
    </citation>
    <scope>NUCLEOTIDE SEQUENCE [LARGE SCALE GENOMIC DNA]</scope>
    <source>
        <strain evidence="1 2">UCD-MCMsp1aY</strain>
    </source>
</reference>
<evidence type="ECO:0000313" key="1">
    <source>
        <dbReference type="EMBL" id="MUH73320.1"/>
    </source>
</evidence>
<evidence type="ECO:0000313" key="2">
    <source>
        <dbReference type="Proteomes" id="UP000439994"/>
    </source>
</evidence>
<dbReference type="EMBL" id="WOCD01000005">
    <property type="protein sequence ID" value="MUH73320.1"/>
    <property type="molecule type" value="Genomic_DNA"/>
</dbReference>
<dbReference type="AlphaFoldDB" id="A0A6N8FEB1"/>